<comment type="caution">
    <text evidence="2">The sequence shown here is derived from an EMBL/GenBank/DDBJ whole genome shotgun (WGS) entry which is preliminary data.</text>
</comment>
<dbReference type="Proteomes" id="UP000266669">
    <property type="component" value="Unassembled WGS sequence"/>
</dbReference>
<organism evidence="2 3">
    <name type="scientific">Leptospira stimsonii</name>
    <dbReference type="NCBI Taxonomy" id="2202203"/>
    <lineage>
        <taxon>Bacteria</taxon>
        <taxon>Pseudomonadati</taxon>
        <taxon>Spirochaetota</taxon>
        <taxon>Spirochaetia</taxon>
        <taxon>Leptospirales</taxon>
        <taxon>Leptospiraceae</taxon>
        <taxon>Leptospira</taxon>
    </lineage>
</organism>
<evidence type="ECO:0000256" key="1">
    <source>
        <dbReference type="SAM" id="MobiDB-lite"/>
    </source>
</evidence>
<proteinExistence type="predicted"/>
<dbReference type="EMBL" id="QHCS01000002">
    <property type="protein sequence ID" value="RHX86431.1"/>
    <property type="molecule type" value="Genomic_DNA"/>
</dbReference>
<feature type="compositionally biased region" description="Polar residues" evidence="1">
    <location>
        <begin position="32"/>
        <end position="42"/>
    </location>
</feature>
<reference evidence="3" key="1">
    <citation type="submission" date="2018-05" db="EMBL/GenBank/DDBJ databases">
        <title>Leptospira yasudae sp. nov. and Leptospira stimsonii sp. nov., two pathogenic species of the genus Leptospira isolated from environmental sources.</title>
        <authorList>
            <person name="Casanovas-Massana A."/>
            <person name="Hamond C."/>
            <person name="Santos L.A."/>
            <person name="Hacker K.P."/>
            <person name="Balassiano I."/>
            <person name="Medeiros M.A."/>
            <person name="Reis M.G."/>
            <person name="Ko A.I."/>
            <person name="Wunder E.A."/>
        </authorList>
    </citation>
    <scope>NUCLEOTIDE SEQUENCE [LARGE SCALE GENOMIC DNA]</scope>
    <source>
        <strain evidence="3">AMB6-RJ</strain>
    </source>
</reference>
<name>A0A8B3CSG2_9LEPT</name>
<accession>A0A8B3CSG2</accession>
<protein>
    <submittedName>
        <fullName evidence="2">Uncharacterized protein</fullName>
    </submittedName>
</protein>
<feature type="region of interest" description="Disordered" evidence="1">
    <location>
        <begin position="21"/>
        <end position="42"/>
    </location>
</feature>
<evidence type="ECO:0000313" key="2">
    <source>
        <dbReference type="EMBL" id="RHX86431.1"/>
    </source>
</evidence>
<evidence type="ECO:0000313" key="3">
    <source>
        <dbReference type="Proteomes" id="UP000266669"/>
    </source>
</evidence>
<gene>
    <name evidence="2" type="ORF">DLM78_11450</name>
</gene>
<sequence>MRPLIRRDQIKRSTLKNFRKDPSRLQTKKTKGSNSLQNSNGFFQNGYRLKFKKKSVLVRESILIFSILRIAPDEGNISIHEEFGTFIHICEVIREVSDRTLYENF</sequence>
<dbReference type="AlphaFoldDB" id="A0A8B3CSG2"/>